<dbReference type="InterPro" id="IPR000307">
    <property type="entry name" value="Ribosomal_bS16"/>
</dbReference>
<dbReference type="SUPFAM" id="SSF54565">
    <property type="entry name" value="Ribosomal protein S16"/>
    <property type="match status" value="1"/>
</dbReference>
<sequence>MPLKIRLTRRGRKKLALFDVVVADSRSPRDGRFVEKIGTYNPNTNPATIDLNEDKALQWLQNGAQPSDTVRAMLSYKGVLLRRHLQAGVRKGALTAEQADEKFATWKEEKEAKITGKVDQLAQKRADAQKARLAAEAKVNEARAEAQRKREEEARAAAEAESAAANAEGGEEGEAEAPAEETQE</sequence>
<dbReference type="AlphaFoldDB" id="A0A1G9M2H8"/>
<dbReference type="NCBIfam" id="NF011094">
    <property type="entry name" value="PRK14521.1"/>
    <property type="match status" value="1"/>
</dbReference>
<keyword evidence="1 3" id="KW-0689">Ribosomal protein</keyword>
<dbReference type="Pfam" id="PF00886">
    <property type="entry name" value="Ribosomal_S16"/>
    <property type="match status" value="1"/>
</dbReference>
<comment type="similarity">
    <text evidence="3">Belongs to the bacterial ribosomal protein bS16 family.</text>
</comment>
<dbReference type="OrthoDB" id="9807878at2"/>
<feature type="region of interest" description="Disordered" evidence="4">
    <location>
        <begin position="136"/>
        <end position="184"/>
    </location>
</feature>
<dbReference type="GO" id="GO:0003735">
    <property type="term" value="F:structural constituent of ribosome"/>
    <property type="evidence" value="ECO:0007669"/>
    <property type="project" value="InterPro"/>
</dbReference>
<dbReference type="NCBIfam" id="TIGR00002">
    <property type="entry name" value="S16"/>
    <property type="match status" value="1"/>
</dbReference>
<keyword evidence="6" id="KW-1185">Reference proteome</keyword>
<feature type="compositionally biased region" description="Acidic residues" evidence="4">
    <location>
        <begin position="169"/>
        <end position="184"/>
    </location>
</feature>
<accession>A0A1G9M2H8</accession>
<dbReference type="GO" id="GO:0015935">
    <property type="term" value="C:small ribosomal subunit"/>
    <property type="evidence" value="ECO:0007669"/>
    <property type="project" value="TreeGrafter"/>
</dbReference>
<feature type="compositionally biased region" description="Low complexity" evidence="4">
    <location>
        <begin position="159"/>
        <end position="168"/>
    </location>
</feature>
<dbReference type="STRING" id="1075417.SAMN05421823_107242"/>
<protein>
    <recommendedName>
        <fullName evidence="3">Small ribosomal subunit protein bS16</fullName>
    </recommendedName>
</protein>
<dbReference type="PANTHER" id="PTHR12919:SF20">
    <property type="entry name" value="SMALL RIBOSOMAL SUBUNIT PROTEIN BS16M"/>
    <property type="match status" value="1"/>
</dbReference>
<evidence type="ECO:0000313" key="5">
    <source>
        <dbReference type="EMBL" id="SDL68408.1"/>
    </source>
</evidence>
<dbReference type="GO" id="GO:0006412">
    <property type="term" value="P:translation"/>
    <property type="evidence" value="ECO:0007669"/>
    <property type="project" value="UniProtKB-UniRule"/>
</dbReference>
<dbReference type="HAMAP" id="MF_00385">
    <property type="entry name" value="Ribosomal_bS16"/>
    <property type="match status" value="1"/>
</dbReference>
<dbReference type="EMBL" id="FNFO01000007">
    <property type="protein sequence ID" value="SDL68408.1"/>
    <property type="molecule type" value="Genomic_DNA"/>
</dbReference>
<dbReference type="PANTHER" id="PTHR12919">
    <property type="entry name" value="30S RIBOSOMAL PROTEIN S16"/>
    <property type="match status" value="1"/>
</dbReference>
<gene>
    <name evidence="3" type="primary">rpsP</name>
    <name evidence="5" type="ORF">SAMN05421823_107242</name>
</gene>
<reference evidence="5 6" key="1">
    <citation type="submission" date="2016-10" db="EMBL/GenBank/DDBJ databases">
        <authorList>
            <person name="de Groot N.N."/>
        </authorList>
    </citation>
    <scope>NUCLEOTIDE SEQUENCE [LARGE SCALE GENOMIC DNA]</scope>
    <source>
        <strain evidence="5 6">DSM 25186</strain>
    </source>
</reference>
<dbReference type="PROSITE" id="PS00732">
    <property type="entry name" value="RIBOSOMAL_S16"/>
    <property type="match status" value="1"/>
</dbReference>
<proteinExistence type="inferred from homology"/>
<dbReference type="Proteomes" id="UP000198510">
    <property type="component" value="Unassembled WGS sequence"/>
</dbReference>
<organism evidence="5 6">
    <name type="scientific">Catalinimonas alkaloidigena</name>
    <dbReference type="NCBI Taxonomy" id="1075417"/>
    <lineage>
        <taxon>Bacteria</taxon>
        <taxon>Pseudomonadati</taxon>
        <taxon>Bacteroidota</taxon>
        <taxon>Cytophagia</taxon>
        <taxon>Cytophagales</taxon>
        <taxon>Catalimonadaceae</taxon>
        <taxon>Catalinimonas</taxon>
    </lineage>
</organism>
<keyword evidence="2 3" id="KW-0687">Ribonucleoprotein</keyword>
<evidence type="ECO:0000256" key="2">
    <source>
        <dbReference type="ARBA" id="ARBA00023274"/>
    </source>
</evidence>
<evidence type="ECO:0000256" key="4">
    <source>
        <dbReference type="SAM" id="MobiDB-lite"/>
    </source>
</evidence>
<evidence type="ECO:0000256" key="1">
    <source>
        <dbReference type="ARBA" id="ARBA00022980"/>
    </source>
</evidence>
<dbReference type="GO" id="GO:0005737">
    <property type="term" value="C:cytoplasm"/>
    <property type="evidence" value="ECO:0007669"/>
    <property type="project" value="UniProtKB-ARBA"/>
</dbReference>
<dbReference type="InterPro" id="IPR020592">
    <property type="entry name" value="Ribosomal_bS16_CS"/>
</dbReference>
<dbReference type="InterPro" id="IPR023803">
    <property type="entry name" value="Ribosomal_bS16_dom_sf"/>
</dbReference>
<dbReference type="RefSeq" id="WP_089684649.1">
    <property type="nucleotide sequence ID" value="NZ_FNFO01000007.1"/>
</dbReference>
<evidence type="ECO:0000313" key="6">
    <source>
        <dbReference type="Proteomes" id="UP000198510"/>
    </source>
</evidence>
<feature type="compositionally biased region" description="Basic and acidic residues" evidence="4">
    <location>
        <begin position="136"/>
        <end position="158"/>
    </location>
</feature>
<dbReference type="Gene3D" id="3.30.1320.10">
    <property type="match status" value="1"/>
</dbReference>
<evidence type="ECO:0000256" key="3">
    <source>
        <dbReference type="HAMAP-Rule" id="MF_00385"/>
    </source>
</evidence>
<name>A0A1G9M2H8_9BACT</name>